<dbReference type="CDD" id="cd00540">
    <property type="entry name" value="AAG"/>
    <property type="match status" value="1"/>
</dbReference>
<dbReference type="Pfam" id="PF02245">
    <property type="entry name" value="Pur_DNA_glyco"/>
    <property type="match status" value="1"/>
</dbReference>
<dbReference type="EMBL" id="BAAAYG010000005">
    <property type="protein sequence ID" value="GAA3285449.1"/>
    <property type="molecule type" value="Genomic_DNA"/>
</dbReference>
<dbReference type="InterPro" id="IPR003180">
    <property type="entry name" value="MPG"/>
</dbReference>
<dbReference type="SUPFAM" id="SSF50486">
    <property type="entry name" value="FMT C-terminal domain-like"/>
    <property type="match status" value="1"/>
</dbReference>
<dbReference type="PANTHER" id="PTHR10429:SF0">
    <property type="entry name" value="DNA-3-METHYLADENINE GLYCOSYLASE"/>
    <property type="match status" value="1"/>
</dbReference>
<evidence type="ECO:0000313" key="8">
    <source>
        <dbReference type="Proteomes" id="UP001501736"/>
    </source>
</evidence>
<keyword evidence="8" id="KW-1185">Reference proteome</keyword>
<keyword evidence="2 5" id="KW-0227">DNA damage</keyword>
<feature type="compositionally biased region" description="Low complexity" evidence="6">
    <location>
        <begin position="223"/>
        <end position="238"/>
    </location>
</feature>
<feature type="region of interest" description="Disordered" evidence="6">
    <location>
        <begin position="222"/>
        <end position="244"/>
    </location>
</feature>
<sequence length="244" mass="24842">MDITTLDALFAGHATELAPALLGCRLTVVTADGAVAVRLTEVEAYGDQGEDPGAHSFRGPTARNASLFGPPRRTYVYLNYGIHRCLNLACGPEGTAGGVLLRAGEVLGGRELAVRRRGRETGAKLLAGPGRLGQGLGITLPMDATPVRLTPARQHPEPGEAAVSPDLGDGAAFLLSAPADAVGEVHSGPRVGVSGVGGGAAFPWRFRLADEPSVSAYRPGRNVPAEGAVGAARGGDVVTRGSPA</sequence>
<dbReference type="NCBIfam" id="NF002003">
    <property type="entry name" value="PRK00802.1-3"/>
    <property type="match status" value="1"/>
</dbReference>
<protein>
    <recommendedName>
        <fullName evidence="5">Putative 3-methyladenine DNA glycosylase</fullName>
        <ecNumber evidence="5">3.2.2.-</ecNumber>
    </recommendedName>
</protein>
<evidence type="ECO:0000256" key="4">
    <source>
        <dbReference type="ARBA" id="ARBA00023204"/>
    </source>
</evidence>
<dbReference type="Proteomes" id="UP001501736">
    <property type="component" value="Unassembled WGS sequence"/>
</dbReference>
<keyword evidence="3 5" id="KW-0378">Hydrolase</keyword>
<gene>
    <name evidence="7" type="ORF">GCM10020260_18100</name>
</gene>
<dbReference type="EC" id="3.2.2.-" evidence="5"/>
<dbReference type="RefSeq" id="WP_344720430.1">
    <property type="nucleotide sequence ID" value="NZ_BAAAYG010000005.1"/>
</dbReference>
<evidence type="ECO:0000256" key="2">
    <source>
        <dbReference type="ARBA" id="ARBA00022763"/>
    </source>
</evidence>
<organism evidence="7 8">
    <name type="scientific">Nesterenkonia halobia</name>
    <dbReference type="NCBI Taxonomy" id="37922"/>
    <lineage>
        <taxon>Bacteria</taxon>
        <taxon>Bacillati</taxon>
        <taxon>Actinomycetota</taxon>
        <taxon>Actinomycetes</taxon>
        <taxon>Micrococcales</taxon>
        <taxon>Micrococcaceae</taxon>
        <taxon>Nesterenkonia</taxon>
    </lineage>
</organism>
<comment type="similarity">
    <text evidence="1 5">Belongs to the DNA glycosylase MPG family.</text>
</comment>
<accession>A0ABP6RKA6</accession>
<reference evidence="8" key="1">
    <citation type="journal article" date="2019" name="Int. J. Syst. Evol. Microbiol.">
        <title>The Global Catalogue of Microorganisms (GCM) 10K type strain sequencing project: providing services to taxonomists for standard genome sequencing and annotation.</title>
        <authorList>
            <consortium name="The Broad Institute Genomics Platform"/>
            <consortium name="The Broad Institute Genome Sequencing Center for Infectious Disease"/>
            <person name="Wu L."/>
            <person name="Ma J."/>
        </authorList>
    </citation>
    <scope>NUCLEOTIDE SEQUENCE [LARGE SCALE GENOMIC DNA]</scope>
    <source>
        <strain evidence="8">JCM 11483</strain>
    </source>
</reference>
<dbReference type="HAMAP" id="MF_00527">
    <property type="entry name" value="3MGH"/>
    <property type="match status" value="1"/>
</dbReference>
<name>A0ABP6RKA6_9MICC</name>
<evidence type="ECO:0000256" key="1">
    <source>
        <dbReference type="ARBA" id="ARBA00009232"/>
    </source>
</evidence>
<dbReference type="InterPro" id="IPR011034">
    <property type="entry name" value="Formyl_transferase-like_C_sf"/>
</dbReference>
<dbReference type="NCBIfam" id="TIGR00567">
    <property type="entry name" value="3mg"/>
    <property type="match status" value="1"/>
</dbReference>
<proteinExistence type="inferred from homology"/>
<evidence type="ECO:0000313" key="7">
    <source>
        <dbReference type="EMBL" id="GAA3285449.1"/>
    </source>
</evidence>
<comment type="caution">
    <text evidence="7">The sequence shown here is derived from an EMBL/GenBank/DDBJ whole genome shotgun (WGS) entry which is preliminary data.</text>
</comment>
<evidence type="ECO:0000256" key="6">
    <source>
        <dbReference type="SAM" id="MobiDB-lite"/>
    </source>
</evidence>
<dbReference type="PANTHER" id="PTHR10429">
    <property type="entry name" value="DNA-3-METHYLADENINE GLYCOSYLASE"/>
    <property type="match status" value="1"/>
</dbReference>
<dbReference type="Gene3D" id="3.10.300.10">
    <property type="entry name" value="Methylpurine-DNA glycosylase (MPG)"/>
    <property type="match status" value="1"/>
</dbReference>
<dbReference type="InterPro" id="IPR036995">
    <property type="entry name" value="MPG_sf"/>
</dbReference>
<evidence type="ECO:0000256" key="3">
    <source>
        <dbReference type="ARBA" id="ARBA00022801"/>
    </source>
</evidence>
<evidence type="ECO:0000256" key="5">
    <source>
        <dbReference type="HAMAP-Rule" id="MF_00527"/>
    </source>
</evidence>
<keyword evidence="4 5" id="KW-0234">DNA repair</keyword>